<name>A0A2I0L9V3_PUNGR</name>
<dbReference type="AlphaFoldDB" id="A0A2I0L9V3"/>
<feature type="compositionally biased region" description="Polar residues" evidence="1">
    <location>
        <begin position="75"/>
        <end position="88"/>
    </location>
</feature>
<gene>
    <name evidence="2" type="ORF">CRG98_002703</name>
</gene>
<accession>A0A2I0L9V3</accession>
<evidence type="ECO:0000313" key="2">
    <source>
        <dbReference type="EMBL" id="PKI76916.1"/>
    </source>
</evidence>
<feature type="region of interest" description="Disordered" evidence="1">
    <location>
        <begin position="62"/>
        <end position="120"/>
    </location>
</feature>
<proteinExistence type="predicted"/>
<dbReference type="EMBL" id="PGOL01000107">
    <property type="protein sequence ID" value="PKI76916.1"/>
    <property type="molecule type" value="Genomic_DNA"/>
</dbReference>
<dbReference type="Proteomes" id="UP000233551">
    <property type="component" value="Unassembled WGS sequence"/>
</dbReference>
<keyword evidence="3" id="KW-1185">Reference proteome</keyword>
<comment type="caution">
    <text evidence="2">The sequence shown here is derived from an EMBL/GenBank/DDBJ whole genome shotgun (WGS) entry which is preliminary data.</text>
</comment>
<sequence length="120" mass="13055">MGAPEHTTDDCNTLRGKLQEMIEKNQLFFNEVKPPNVQASPLPDHGSSSDAAINLISICPRGTRRSQAKSDARVHTSSRTLSGPSPFTSIGKGSDHVVPPTKPKTRTIEGITQHRCDRLP</sequence>
<evidence type="ECO:0000256" key="1">
    <source>
        <dbReference type="SAM" id="MobiDB-lite"/>
    </source>
</evidence>
<evidence type="ECO:0000313" key="3">
    <source>
        <dbReference type="Proteomes" id="UP000233551"/>
    </source>
</evidence>
<reference evidence="2 3" key="1">
    <citation type="submission" date="2017-11" db="EMBL/GenBank/DDBJ databases">
        <title>De-novo sequencing of pomegranate (Punica granatum L.) genome.</title>
        <authorList>
            <person name="Akparov Z."/>
            <person name="Amiraslanov A."/>
            <person name="Hajiyeva S."/>
            <person name="Abbasov M."/>
            <person name="Kaur K."/>
            <person name="Hamwieh A."/>
            <person name="Solovyev V."/>
            <person name="Salamov A."/>
            <person name="Braich B."/>
            <person name="Kosarev P."/>
            <person name="Mahmoud A."/>
            <person name="Hajiyev E."/>
            <person name="Babayeva S."/>
            <person name="Izzatullayeva V."/>
            <person name="Mammadov A."/>
            <person name="Mammadov A."/>
            <person name="Sharifova S."/>
            <person name="Ojaghi J."/>
            <person name="Eynullazada K."/>
            <person name="Bayramov B."/>
            <person name="Abdulazimova A."/>
            <person name="Shahmuradov I."/>
        </authorList>
    </citation>
    <scope>NUCLEOTIDE SEQUENCE [LARGE SCALE GENOMIC DNA]</scope>
    <source>
        <strain evidence="3">cv. AG2017</strain>
        <tissue evidence="2">Leaf</tissue>
    </source>
</reference>
<organism evidence="2 3">
    <name type="scientific">Punica granatum</name>
    <name type="common">Pomegranate</name>
    <dbReference type="NCBI Taxonomy" id="22663"/>
    <lineage>
        <taxon>Eukaryota</taxon>
        <taxon>Viridiplantae</taxon>
        <taxon>Streptophyta</taxon>
        <taxon>Embryophyta</taxon>
        <taxon>Tracheophyta</taxon>
        <taxon>Spermatophyta</taxon>
        <taxon>Magnoliopsida</taxon>
        <taxon>eudicotyledons</taxon>
        <taxon>Gunneridae</taxon>
        <taxon>Pentapetalae</taxon>
        <taxon>rosids</taxon>
        <taxon>malvids</taxon>
        <taxon>Myrtales</taxon>
        <taxon>Lythraceae</taxon>
        <taxon>Punica</taxon>
    </lineage>
</organism>
<protein>
    <submittedName>
        <fullName evidence="2">Uncharacterized protein</fullName>
    </submittedName>
</protein>